<proteinExistence type="predicted"/>
<evidence type="ECO:0000313" key="2">
    <source>
        <dbReference type="EMBL" id="KAK7817144.1"/>
    </source>
</evidence>
<name>A0AAW0IRI1_QUESU</name>
<dbReference type="Proteomes" id="UP000237347">
    <property type="component" value="Unassembled WGS sequence"/>
</dbReference>
<accession>A0AAW0IRI1</accession>
<reference evidence="2 3" key="1">
    <citation type="journal article" date="2018" name="Sci. Data">
        <title>The draft genome sequence of cork oak.</title>
        <authorList>
            <person name="Ramos A.M."/>
            <person name="Usie A."/>
            <person name="Barbosa P."/>
            <person name="Barros P.M."/>
            <person name="Capote T."/>
            <person name="Chaves I."/>
            <person name="Simoes F."/>
            <person name="Abreu I."/>
            <person name="Carrasquinho I."/>
            <person name="Faro C."/>
            <person name="Guimaraes J.B."/>
            <person name="Mendonca D."/>
            <person name="Nobrega F."/>
            <person name="Rodrigues L."/>
            <person name="Saibo N.J.M."/>
            <person name="Varela M.C."/>
            <person name="Egas C."/>
            <person name="Matos J."/>
            <person name="Miguel C.M."/>
            <person name="Oliveira M.M."/>
            <person name="Ricardo C.P."/>
            <person name="Goncalves S."/>
        </authorList>
    </citation>
    <scope>NUCLEOTIDE SEQUENCE [LARGE SCALE GENOMIC DNA]</scope>
    <source>
        <strain evidence="3">cv. HL8</strain>
    </source>
</reference>
<dbReference type="EMBL" id="PKMF04000898">
    <property type="protein sequence ID" value="KAK7817144.1"/>
    <property type="molecule type" value="Genomic_DNA"/>
</dbReference>
<protein>
    <submittedName>
        <fullName evidence="2">Uncharacterized protein</fullName>
    </submittedName>
</protein>
<gene>
    <name evidence="2" type="ORF">CFP56_043227</name>
</gene>
<organism evidence="2 3">
    <name type="scientific">Quercus suber</name>
    <name type="common">Cork oak</name>
    <dbReference type="NCBI Taxonomy" id="58331"/>
    <lineage>
        <taxon>Eukaryota</taxon>
        <taxon>Viridiplantae</taxon>
        <taxon>Streptophyta</taxon>
        <taxon>Embryophyta</taxon>
        <taxon>Tracheophyta</taxon>
        <taxon>Spermatophyta</taxon>
        <taxon>Magnoliopsida</taxon>
        <taxon>eudicotyledons</taxon>
        <taxon>Gunneridae</taxon>
        <taxon>Pentapetalae</taxon>
        <taxon>rosids</taxon>
        <taxon>fabids</taxon>
        <taxon>Fagales</taxon>
        <taxon>Fagaceae</taxon>
        <taxon>Quercus</taxon>
    </lineage>
</organism>
<evidence type="ECO:0000256" key="1">
    <source>
        <dbReference type="SAM" id="SignalP"/>
    </source>
</evidence>
<feature type="chain" id="PRO_5043877989" evidence="1">
    <location>
        <begin position="26"/>
        <end position="87"/>
    </location>
</feature>
<sequence>MEKKTTSCLVLAFGLMIILVQNASASSSDDITCEEDLTQLLTCNPYFLGIGPSPSPICGKGVQIYRNKQTPLQYVVSHDALWSGDVK</sequence>
<keyword evidence="1" id="KW-0732">Signal</keyword>
<comment type="caution">
    <text evidence="2">The sequence shown here is derived from an EMBL/GenBank/DDBJ whole genome shotgun (WGS) entry which is preliminary data.</text>
</comment>
<feature type="signal peptide" evidence="1">
    <location>
        <begin position="1"/>
        <end position="25"/>
    </location>
</feature>
<dbReference type="AlphaFoldDB" id="A0AAW0IRI1"/>
<evidence type="ECO:0000313" key="3">
    <source>
        <dbReference type="Proteomes" id="UP000237347"/>
    </source>
</evidence>
<keyword evidence="3" id="KW-1185">Reference proteome</keyword>